<feature type="domain" description="HTH tetR-type" evidence="5">
    <location>
        <begin position="8"/>
        <end position="68"/>
    </location>
</feature>
<keyword evidence="2 4" id="KW-0238">DNA-binding</keyword>
<evidence type="ECO:0000256" key="4">
    <source>
        <dbReference type="PROSITE-ProRule" id="PRU00335"/>
    </source>
</evidence>
<reference evidence="6 7" key="1">
    <citation type="submission" date="2019-06" db="EMBL/GenBank/DDBJ databases">
        <title>Draft genome of Aliikangiella marina GYP-15.</title>
        <authorList>
            <person name="Wang G."/>
        </authorList>
    </citation>
    <scope>NUCLEOTIDE SEQUENCE [LARGE SCALE GENOMIC DNA]</scope>
    <source>
        <strain evidence="6 7">GYP-15</strain>
    </source>
</reference>
<dbReference type="Pfam" id="PF00440">
    <property type="entry name" value="TetR_N"/>
    <property type="match status" value="1"/>
</dbReference>
<evidence type="ECO:0000256" key="3">
    <source>
        <dbReference type="ARBA" id="ARBA00023163"/>
    </source>
</evidence>
<proteinExistence type="predicted"/>
<dbReference type="Pfam" id="PF16925">
    <property type="entry name" value="TetR_C_13"/>
    <property type="match status" value="1"/>
</dbReference>
<dbReference type="InterPro" id="IPR009057">
    <property type="entry name" value="Homeodomain-like_sf"/>
</dbReference>
<dbReference type="SUPFAM" id="SSF46689">
    <property type="entry name" value="Homeodomain-like"/>
    <property type="match status" value="1"/>
</dbReference>
<dbReference type="OrthoDB" id="116240at2"/>
<dbReference type="InterPro" id="IPR001647">
    <property type="entry name" value="HTH_TetR"/>
</dbReference>
<dbReference type="EMBL" id="VIKR01000004">
    <property type="protein sequence ID" value="TQV72839.1"/>
    <property type="molecule type" value="Genomic_DNA"/>
</dbReference>
<dbReference type="InterPro" id="IPR036271">
    <property type="entry name" value="Tet_transcr_reg_TetR-rel_C_sf"/>
</dbReference>
<dbReference type="InterPro" id="IPR011075">
    <property type="entry name" value="TetR_C"/>
</dbReference>
<dbReference type="PANTHER" id="PTHR47506">
    <property type="entry name" value="TRANSCRIPTIONAL REGULATORY PROTEIN"/>
    <property type="match status" value="1"/>
</dbReference>
<keyword evidence="3" id="KW-0804">Transcription</keyword>
<comment type="caution">
    <text evidence="6">The sequence shown here is derived from an EMBL/GenBank/DDBJ whole genome shotgun (WGS) entry which is preliminary data.</text>
</comment>
<dbReference type="Proteomes" id="UP000317839">
    <property type="component" value="Unassembled WGS sequence"/>
</dbReference>
<evidence type="ECO:0000313" key="6">
    <source>
        <dbReference type="EMBL" id="TQV72839.1"/>
    </source>
</evidence>
<dbReference type="AlphaFoldDB" id="A0A545T6I7"/>
<keyword evidence="7" id="KW-1185">Reference proteome</keyword>
<dbReference type="PROSITE" id="PS50977">
    <property type="entry name" value="HTH_TETR_2"/>
    <property type="match status" value="1"/>
</dbReference>
<gene>
    <name evidence="6" type="ORF">FLL45_15345</name>
</gene>
<dbReference type="SUPFAM" id="SSF48498">
    <property type="entry name" value="Tetracyclin repressor-like, C-terminal domain"/>
    <property type="match status" value="1"/>
</dbReference>
<organism evidence="6 7">
    <name type="scientific">Aliikangiella marina</name>
    <dbReference type="NCBI Taxonomy" id="1712262"/>
    <lineage>
        <taxon>Bacteria</taxon>
        <taxon>Pseudomonadati</taxon>
        <taxon>Pseudomonadota</taxon>
        <taxon>Gammaproteobacteria</taxon>
        <taxon>Oceanospirillales</taxon>
        <taxon>Pleioneaceae</taxon>
        <taxon>Aliikangiella</taxon>
    </lineage>
</organism>
<protein>
    <submittedName>
        <fullName evidence="6">TetR/AcrR family transcriptional regulator</fullName>
    </submittedName>
</protein>
<keyword evidence="1" id="KW-0805">Transcription regulation</keyword>
<dbReference type="RefSeq" id="WP_142942950.1">
    <property type="nucleotide sequence ID" value="NZ_VIKR01000004.1"/>
</dbReference>
<dbReference type="Gene3D" id="1.10.357.10">
    <property type="entry name" value="Tetracycline Repressor, domain 2"/>
    <property type="match status" value="1"/>
</dbReference>
<dbReference type="GO" id="GO:0003677">
    <property type="term" value="F:DNA binding"/>
    <property type="evidence" value="ECO:0007669"/>
    <property type="project" value="UniProtKB-UniRule"/>
</dbReference>
<dbReference type="PANTHER" id="PTHR47506:SF1">
    <property type="entry name" value="HTH-TYPE TRANSCRIPTIONAL REGULATOR YJDC"/>
    <property type="match status" value="1"/>
</dbReference>
<evidence type="ECO:0000259" key="5">
    <source>
        <dbReference type="PROSITE" id="PS50977"/>
    </source>
</evidence>
<dbReference type="PRINTS" id="PR00455">
    <property type="entry name" value="HTHTETR"/>
</dbReference>
<evidence type="ECO:0000256" key="2">
    <source>
        <dbReference type="ARBA" id="ARBA00023125"/>
    </source>
</evidence>
<feature type="DNA-binding region" description="H-T-H motif" evidence="4">
    <location>
        <begin position="31"/>
        <end position="50"/>
    </location>
</feature>
<evidence type="ECO:0000256" key="1">
    <source>
        <dbReference type="ARBA" id="ARBA00023015"/>
    </source>
</evidence>
<sequence length="204" mass="22933">MVRKKNPQQTRQQILEVTADLIHRHGYKGLRVDEVVEKTGLTKGAIYHHFPNKQALGYAVVDELFHKQFIDHLNQLVETGGEPLEIIAQSFNPTETMCEADLEVGCPLTNLGQEMSYEDEGFRVRINSIFDNWSNMIAGLIKQGIEDGSIKPTTDPVKTSRFLVSSFQGIQCNSKCTQDVERFKDNVEFLESVIQGLAMESATA</sequence>
<name>A0A545T6I7_9GAMM</name>
<evidence type="ECO:0000313" key="7">
    <source>
        <dbReference type="Proteomes" id="UP000317839"/>
    </source>
</evidence>
<accession>A0A545T6I7</accession>